<organism evidence="2 3">
    <name type="scientific">Colletotrichum sidae</name>
    <dbReference type="NCBI Taxonomy" id="1347389"/>
    <lineage>
        <taxon>Eukaryota</taxon>
        <taxon>Fungi</taxon>
        <taxon>Dikarya</taxon>
        <taxon>Ascomycota</taxon>
        <taxon>Pezizomycotina</taxon>
        <taxon>Sordariomycetes</taxon>
        <taxon>Hypocreomycetidae</taxon>
        <taxon>Glomerellales</taxon>
        <taxon>Glomerellaceae</taxon>
        <taxon>Colletotrichum</taxon>
        <taxon>Colletotrichum orbiculare species complex</taxon>
    </lineage>
</organism>
<accession>A0A4R8TGU2</accession>
<evidence type="ECO:0000313" key="3">
    <source>
        <dbReference type="Proteomes" id="UP000295604"/>
    </source>
</evidence>
<feature type="signal peptide" evidence="1">
    <location>
        <begin position="1"/>
        <end position="30"/>
    </location>
</feature>
<sequence length="141" mass="15196">MACSCRLISGRESLYQVLLCFLFLITTTSSAPSLIAAAEYDYIVVGSGPGGGPDPLPVASGGGQYPSSITWDFFVKYYQDDESNKRNSFVTWRARDGSYWVGNKHVPSVAKLLGIYYPRGATVGGSSMINAMATFLPTDSD</sequence>
<dbReference type="InterPro" id="IPR036188">
    <property type="entry name" value="FAD/NAD-bd_sf"/>
</dbReference>
<dbReference type="Proteomes" id="UP000295604">
    <property type="component" value="Unassembled WGS sequence"/>
</dbReference>
<proteinExistence type="predicted"/>
<gene>
    <name evidence="2" type="ORF">C8034_v001623</name>
</gene>
<keyword evidence="1" id="KW-0732">Signal</keyword>
<evidence type="ECO:0000313" key="2">
    <source>
        <dbReference type="EMBL" id="TEA16604.1"/>
    </source>
</evidence>
<protein>
    <submittedName>
        <fullName evidence="2">Uncharacterized protein</fullName>
    </submittedName>
</protein>
<evidence type="ECO:0000256" key="1">
    <source>
        <dbReference type="SAM" id="SignalP"/>
    </source>
</evidence>
<comment type="caution">
    <text evidence="2">The sequence shown here is derived from an EMBL/GenBank/DDBJ whole genome shotgun (WGS) entry which is preliminary data.</text>
</comment>
<dbReference type="SUPFAM" id="SSF51905">
    <property type="entry name" value="FAD/NAD(P)-binding domain"/>
    <property type="match status" value="1"/>
</dbReference>
<keyword evidence="3" id="KW-1185">Reference proteome</keyword>
<reference evidence="2 3" key="1">
    <citation type="submission" date="2018-11" db="EMBL/GenBank/DDBJ databases">
        <title>Genome sequence and assembly of Colletotrichum sidae.</title>
        <authorList>
            <person name="Gan P."/>
            <person name="Shirasu K."/>
        </authorList>
    </citation>
    <scope>NUCLEOTIDE SEQUENCE [LARGE SCALE GENOMIC DNA]</scope>
    <source>
        <strain evidence="2 3">CBS 518.97</strain>
    </source>
</reference>
<name>A0A4R8TGU2_9PEZI</name>
<dbReference type="Gene3D" id="3.50.50.60">
    <property type="entry name" value="FAD/NAD(P)-binding domain"/>
    <property type="match status" value="1"/>
</dbReference>
<dbReference type="AlphaFoldDB" id="A0A4R8TGU2"/>
<dbReference type="EMBL" id="QAPF01000104">
    <property type="protein sequence ID" value="TEA16604.1"/>
    <property type="molecule type" value="Genomic_DNA"/>
</dbReference>
<feature type="chain" id="PRO_5020949632" evidence="1">
    <location>
        <begin position="31"/>
        <end position="141"/>
    </location>
</feature>